<gene>
    <name evidence="3" type="ORF">MQE35_16460</name>
</gene>
<feature type="transmembrane region" description="Helical" evidence="1">
    <location>
        <begin position="66"/>
        <end position="86"/>
    </location>
</feature>
<proteinExistence type="predicted"/>
<feature type="transmembrane region" description="Helical" evidence="1">
    <location>
        <begin position="238"/>
        <end position="257"/>
    </location>
</feature>
<dbReference type="GO" id="GO:0080120">
    <property type="term" value="P:CAAX-box protein maturation"/>
    <property type="evidence" value="ECO:0007669"/>
    <property type="project" value="UniProtKB-ARBA"/>
</dbReference>
<dbReference type="GO" id="GO:0008237">
    <property type="term" value="F:metallopeptidase activity"/>
    <property type="evidence" value="ECO:0007669"/>
    <property type="project" value="UniProtKB-KW"/>
</dbReference>
<keyword evidence="3" id="KW-0378">Hydrolase</keyword>
<keyword evidence="4" id="KW-1185">Reference proteome</keyword>
<evidence type="ECO:0000313" key="3">
    <source>
        <dbReference type="EMBL" id="UOB17315.1"/>
    </source>
</evidence>
<accession>A0A9E6ZMZ4</accession>
<dbReference type="Proteomes" id="UP000831290">
    <property type="component" value="Chromosome"/>
</dbReference>
<evidence type="ECO:0000313" key="4">
    <source>
        <dbReference type="Proteomes" id="UP000831290"/>
    </source>
</evidence>
<keyword evidence="1" id="KW-0472">Membrane</keyword>
<keyword evidence="1" id="KW-0812">Transmembrane</keyword>
<protein>
    <submittedName>
        <fullName evidence="3">CPBP family intramembrane metalloprotease</fullName>
    </submittedName>
</protein>
<feature type="transmembrane region" description="Helical" evidence="1">
    <location>
        <begin position="269"/>
        <end position="289"/>
    </location>
</feature>
<feature type="transmembrane region" description="Helical" evidence="1">
    <location>
        <begin position="205"/>
        <end position="226"/>
    </location>
</feature>
<sequence>MYIAQVFKFKHELWRYIVGFFVVFGLGSQIIGMVPLLIAILYKQMSEGSVNLSDEKMIFTLFDSNIMLPILLFSFVVGFIFLWLWVKHVHQQPFKTLYSANSRLNWKKIWFSFIVCTLLVIISTGIDYYISSEDYTLNFKLIPFLILFIVGTLLIPIQASFEEFLFRGYLMQGIGAAAKNKWVPLVITSILFGMMHIFNPEVDKIGYIIMISYIGMGFFFGIITLMDEGLELAVGYHVANNLITALLVTADWTAFQTHSIFKYTGDPTVGWDVFIPIFVVLPIIILVFAKKYKWRGWKEKLFGKIEKPVTVNNQF</sequence>
<dbReference type="EMBL" id="CP094358">
    <property type="protein sequence ID" value="UOB17315.1"/>
    <property type="molecule type" value="Genomic_DNA"/>
</dbReference>
<dbReference type="InterPro" id="IPR003675">
    <property type="entry name" value="Rce1/LyrA-like_dom"/>
</dbReference>
<keyword evidence="1" id="KW-1133">Transmembrane helix</keyword>
<evidence type="ECO:0000256" key="1">
    <source>
        <dbReference type="SAM" id="Phobius"/>
    </source>
</evidence>
<dbReference type="Pfam" id="PF02517">
    <property type="entry name" value="Rce1-like"/>
    <property type="match status" value="1"/>
</dbReference>
<dbReference type="GO" id="GO:0004175">
    <property type="term" value="F:endopeptidase activity"/>
    <property type="evidence" value="ECO:0007669"/>
    <property type="project" value="UniProtKB-ARBA"/>
</dbReference>
<dbReference type="PANTHER" id="PTHR39430:SF1">
    <property type="entry name" value="PROTEASE"/>
    <property type="match status" value="1"/>
</dbReference>
<keyword evidence="3" id="KW-0645">Protease</keyword>
<feature type="domain" description="CAAX prenyl protease 2/Lysostaphin resistance protein A-like" evidence="2">
    <location>
        <begin position="145"/>
        <end position="243"/>
    </location>
</feature>
<name>A0A9E6ZMZ4_9FLAO</name>
<keyword evidence="3" id="KW-0482">Metalloprotease</keyword>
<dbReference type="PANTHER" id="PTHR39430">
    <property type="entry name" value="MEMBRANE-ASSOCIATED PROTEASE-RELATED"/>
    <property type="match status" value="1"/>
</dbReference>
<dbReference type="AlphaFoldDB" id="A0A9E6ZMZ4"/>
<reference evidence="3" key="1">
    <citation type="submission" date="2022-03" db="EMBL/GenBank/DDBJ databases">
        <title>Description of Abyssus ytuae gen. nov., sp. nov., a novel member of the family Flavobacteriaceae isolated from the sediment of Mariana Trench.</title>
        <authorList>
            <person name="Zhang J."/>
            <person name="Xu X."/>
        </authorList>
    </citation>
    <scope>NUCLEOTIDE SEQUENCE</scope>
    <source>
        <strain evidence="3">MT3330</strain>
    </source>
</reference>
<organism evidence="3 4">
    <name type="scientific">Abyssalbus ytuae</name>
    <dbReference type="NCBI Taxonomy" id="2926907"/>
    <lineage>
        <taxon>Bacteria</taxon>
        <taxon>Pseudomonadati</taxon>
        <taxon>Bacteroidota</taxon>
        <taxon>Flavobacteriia</taxon>
        <taxon>Flavobacteriales</taxon>
        <taxon>Flavobacteriaceae</taxon>
        <taxon>Abyssalbus</taxon>
    </lineage>
</organism>
<feature type="transmembrane region" description="Helical" evidence="1">
    <location>
        <begin position="16"/>
        <end position="42"/>
    </location>
</feature>
<feature type="transmembrane region" description="Helical" evidence="1">
    <location>
        <begin position="109"/>
        <end position="130"/>
    </location>
</feature>
<feature type="transmembrane region" description="Helical" evidence="1">
    <location>
        <begin position="182"/>
        <end position="199"/>
    </location>
</feature>
<feature type="transmembrane region" description="Helical" evidence="1">
    <location>
        <begin position="142"/>
        <end position="161"/>
    </location>
</feature>
<dbReference type="KEGG" id="fbm:MQE35_16460"/>
<dbReference type="RefSeq" id="WP_255842689.1">
    <property type="nucleotide sequence ID" value="NZ_CP094358.1"/>
</dbReference>
<evidence type="ECO:0000259" key="2">
    <source>
        <dbReference type="Pfam" id="PF02517"/>
    </source>
</evidence>